<dbReference type="FunCoup" id="A0A316VCF7">
    <property type="interactions" value="347"/>
</dbReference>
<comment type="subcellular location">
    <subcellularLocation>
        <location evidence="1">Membrane</location>
        <topology evidence="1">Multi-pass membrane protein</topology>
    </subcellularLocation>
</comment>
<name>A0A316VCF7_9BASI</name>
<feature type="transmembrane region" description="Helical" evidence="6">
    <location>
        <begin position="29"/>
        <end position="50"/>
    </location>
</feature>
<dbReference type="EMBL" id="KZ819603">
    <property type="protein sequence ID" value="PWN34808.1"/>
    <property type="molecule type" value="Genomic_DNA"/>
</dbReference>
<evidence type="ECO:0000313" key="9">
    <source>
        <dbReference type="EMBL" id="PWN34808.1"/>
    </source>
</evidence>
<dbReference type="GO" id="GO:0006888">
    <property type="term" value="P:endoplasmic reticulum to Golgi vesicle-mediated transport"/>
    <property type="evidence" value="ECO:0007669"/>
    <property type="project" value="TreeGrafter"/>
</dbReference>
<dbReference type="OrthoDB" id="10266265at2759"/>
<dbReference type="InterPro" id="IPR039542">
    <property type="entry name" value="Erv_N"/>
</dbReference>
<keyword evidence="3 6" id="KW-0812">Transmembrane</keyword>
<reference evidence="9 10" key="1">
    <citation type="journal article" date="2018" name="Mol. Biol. Evol.">
        <title>Broad Genomic Sampling Reveals a Smut Pathogenic Ancestry of the Fungal Clade Ustilaginomycotina.</title>
        <authorList>
            <person name="Kijpornyongpan T."/>
            <person name="Mondo S.J."/>
            <person name="Barry K."/>
            <person name="Sandor L."/>
            <person name="Lee J."/>
            <person name="Lipzen A."/>
            <person name="Pangilinan J."/>
            <person name="LaButti K."/>
            <person name="Hainaut M."/>
            <person name="Henrissat B."/>
            <person name="Grigoriev I.V."/>
            <person name="Spatafora J.W."/>
            <person name="Aime M.C."/>
        </authorList>
    </citation>
    <scope>NUCLEOTIDE SEQUENCE [LARGE SCALE GENOMIC DNA]</scope>
    <source>
        <strain evidence="9 10">MCA 3882</strain>
    </source>
</reference>
<evidence type="ECO:0000259" key="8">
    <source>
        <dbReference type="Pfam" id="PF13850"/>
    </source>
</evidence>
<dbReference type="Pfam" id="PF13850">
    <property type="entry name" value="ERGIC_N"/>
    <property type="match status" value="1"/>
</dbReference>
<dbReference type="GO" id="GO:0000139">
    <property type="term" value="C:Golgi membrane"/>
    <property type="evidence" value="ECO:0007669"/>
    <property type="project" value="TreeGrafter"/>
</dbReference>
<evidence type="ECO:0000256" key="1">
    <source>
        <dbReference type="ARBA" id="ARBA00004141"/>
    </source>
</evidence>
<feature type="domain" description="Endoplasmic reticulum vesicle transporter N-terminal" evidence="8">
    <location>
        <begin position="11"/>
        <end position="99"/>
    </location>
</feature>
<feature type="non-terminal residue" evidence="9">
    <location>
        <position position="365"/>
    </location>
</feature>
<dbReference type="GO" id="GO:0006890">
    <property type="term" value="P:retrograde vesicle-mediated transport, Golgi to endoplasmic reticulum"/>
    <property type="evidence" value="ECO:0007669"/>
    <property type="project" value="TreeGrafter"/>
</dbReference>
<evidence type="ECO:0000256" key="3">
    <source>
        <dbReference type="ARBA" id="ARBA00022692"/>
    </source>
</evidence>
<accession>A0A316VCF7</accession>
<organism evidence="9 10">
    <name type="scientific">Meira miltonrushii</name>
    <dbReference type="NCBI Taxonomy" id="1280837"/>
    <lineage>
        <taxon>Eukaryota</taxon>
        <taxon>Fungi</taxon>
        <taxon>Dikarya</taxon>
        <taxon>Basidiomycota</taxon>
        <taxon>Ustilaginomycotina</taxon>
        <taxon>Exobasidiomycetes</taxon>
        <taxon>Exobasidiales</taxon>
        <taxon>Brachybasidiaceae</taxon>
        <taxon>Meira</taxon>
    </lineage>
</organism>
<dbReference type="PANTHER" id="PTHR10984:SF25">
    <property type="entry name" value="ENDOPLASMIC RETICULUM-GOLGI INTERMEDIATE COMPARTMENT PROTEIN 3"/>
    <property type="match status" value="1"/>
</dbReference>
<sequence length="365" mass="41018">MGRNGIFGQLSGIDAFGKTMDDVRIRTNIGAMITLTSFILIVFLTLGEFISYRKIHEKTELIVDVSRGEKLTINMNMTFPRVPCYLLSIDIMDISGESQMNLMHDITRTRLHANGLPVPDGQTSTMHLNGPVERVAKTHDQTYCGSCYGGEPGESGCCNTCEEVQEAYVRKGWSFGDPEHVDQCVKEHWSDKIKEQATEGCNVAGKVHVNKVVGNLHMSTGRAFQRNSQHMHDLVPYLAGKGDNHHDFGHHIHEFSFDDDSAFKWSNADRLAARKLMGIVDPLSGVMMHTEKSQFMIQYFLKVVPTELRLKSKHLLKGHQYSVTSYERDLDMSPGHLQVAAKKQKEVPGKVQHGFMGMPGVFFNF</sequence>
<dbReference type="GO" id="GO:0005789">
    <property type="term" value="C:endoplasmic reticulum membrane"/>
    <property type="evidence" value="ECO:0007669"/>
    <property type="project" value="TreeGrafter"/>
</dbReference>
<dbReference type="RefSeq" id="XP_025355110.1">
    <property type="nucleotide sequence ID" value="XM_025498588.1"/>
</dbReference>
<protein>
    <submittedName>
        <fullName evidence="9">DUF1692-domain-containing protein</fullName>
    </submittedName>
</protein>
<dbReference type="Proteomes" id="UP000245771">
    <property type="component" value="Unassembled WGS sequence"/>
</dbReference>
<dbReference type="GO" id="GO:0030134">
    <property type="term" value="C:COPII-coated ER to Golgi transport vesicle"/>
    <property type="evidence" value="ECO:0007669"/>
    <property type="project" value="TreeGrafter"/>
</dbReference>
<evidence type="ECO:0000256" key="4">
    <source>
        <dbReference type="ARBA" id="ARBA00022989"/>
    </source>
</evidence>
<dbReference type="Pfam" id="PF07970">
    <property type="entry name" value="COPIIcoated_ERV"/>
    <property type="match status" value="1"/>
</dbReference>
<comment type="similarity">
    <text evidence="2">Belongs to the ERGIC family.</text>
</comment>
<keyword evidence="5 6" id="KW-0472">Membrane</keyword>
<dbReference type="GeneID" id="37020369"/>
<evidence type="ECO:0000259" key="7">
    <source>
        <dbReference type="Pfam" id="PF07970"/>
    </source>
</evidence>
<dbReference type="InterPro" id="IPR045888">
    <property type="entry name" value="Erv"/>
</dbReference>
<dbReference type="AlphaFoldDB" id="A0A316VCF7"/>
<dbReference type="STRING" id="1280837.A0A316VCF7"/>
<evidence type="ECO:0000256" key="5">
    <source>
        <dbReference type="ARBA" id="ARBA00023136"/>
    </source>
</evidence>
<keyword evidence="4 6" id="KW-1133">Transmembrane helix</keyword>
<evidence type="ECO:0000256" key="2">
    <source>
        <dbReference type="ARBA" id="ARBA00005648"/>
    </source>
</evidence>
<evidence type="ECO:0000256" key="6">
    <source>
        <dbReference type="SAM" id="Phobius"/>
    </source>
</evidence>
<proteinExistence type="inferred from homology"/>
<dbReference type="InterPro" id="IPR012936">
    <property type="entry name" value="Erv_C"/>
</dbReference>
<gene>
    <name evidence="9" type="ORF">FA14DRAFT_160249</name>
</gene>
<dbReference type="PANTHER" id="PTHR10984">
    <property type="entry name" value="ENDOPLASMIC RETICULUM-GOLGI INTERMEDIATE COMPARTMENT PROTEIN"/>
    <property type="match status" value="1"/>
</dbReference>
<feature type="domain" description="Endoplasmic reticulum vesicle transporter C-terminal" evidence="7">
    <location>
        <begin position="147"/>
        <end position="365"/>
    </location>
</feature>
<dbReference type="InParanoid" id="A0A316VCF7"/>
<evidence type="ECO:0000313" key="10">
    <source>
        <dbReference type="Proteomes" id="UP000245771"/>
    </source>
</evidence>
<keyword evidence="10" id="KW-1185">Reference proteome</keyword>